<keyword evidence="6" id="KW-0460">Magnesium</keyword>
<keyword evidence="3" id="KW-0808">Transferase</keyword>
<name>A0A0J5UKB9_9BACI</name>
<evidence type="ECO:0000256" key="6">
    <source>
        <dbReference type="PIRSR" id="PIRSR000699-2"/>
    </source>
</evidence>
<feature type="binding site" evidence="6">
    <location>
        <position position="83"/>
    </location>
    <ligand>
        <name>Mg(2+)</name>
        <dbReference type="ChEBI" id="CHEBI:18420"/>
        <note>ligand shared between all trimeric partners</note>
    </ligand>
</feature>
<keyword evidence="6" id="KW-0479">Metal-binding</keyword>
<feature type="modified residue" description="Phosphohistidine; by HPr" evidence="7">
    <location>
        <position position="80"/>
    </location>
</feature>
<dbReference type="EMBL" id="LQQY01000004">
    <property type="protein sequence ID" value="KZE52520.1"/>
    <property type="molecule type" value="Genomic_DNA"/>
</dbReference>
<keyword evidence="1" id="KW-0813">Transport</keyword>
<reference evidence="10 13" key="5">
    <citation type="submission" date="2019-08" db="EMBL/GenBank/DDBJ databases">
        <title>Bacillus genomes from the desert of Cuatro Cienegas, Coahuila.</title>
        <authorList>
            <person name="Olmedo-Alvarez G."/>
        </authorList>
    </citation>
    <scope>NUCLEOTIDE SEQUENCE [LARGE SCALE GENOMIC DNA]</scope>
    <source>
        <strain evidence="10 13">CH108_3D</strain>
    </source>
</reference>
<evidence type="ECO:0000313" key="10">
    <source>
        <dbReference type="EMBL" id="TYS57224.1"/>
    </source>
</evidence>
<dbReference type="Proteomes" id="UP000037405">
    <property type="component" value="Unassembled WGS sequence"/>
</dbReference>
<organism evidence="8 11">
    <name type="scientific">Rossellomorea marisflavi</name>
    <dbReference type="NCBI Taxonomy" id="189381"/>
    <lineage>
        <taxon>Bacteria</taxon>
        <taxon>Bacillati</taxon>
        <taxon>Bacillota</taxon>
        <taxon>Bacilli</taxon>
        <taxon>Bacillales</taxon>
        <taxon>Bacillaceae</taxon>
        <taxon>Rossellomorea</taxon>
    </lineage>
</organism>
<comment type="caution">
    <text evidence="8">The sequence shown here is derived from an EMBL/GenBank/DDBJ whole genome shotgun (WGS) entry which is preliminary data.</text>
</comment>
<dbReference type="Proteomes" id="UP000076510">
    <property type="component" value="Unassembled WGS sequence"/>
</dbReference>
<feature type="active site" description="Tele-phosphohistidine intermediate" evidence="5">
    <location>
        <position position="80"/>
    </location>
</feature>
<dbReference type="AlphaFoldDB" id="A0A0J5UKB9"/>
<dbReference type="RefSeq" id="WP_048006599.1">
    <property type="nucleotide sequence ID" value="NZ_BSED01000342.1"/>
</dbReference>
<dbReference type="PROSITE" id="PS51095">
    <property type="entry name" value="PTS_EIIA_TYPE_3"/>
    <property type="match status" value="1"/>
</dbReference>
<evidence type="ECO:0000256" key="7">
    <source>
        <dbReference type="PROSITE-ProRule" id="PRU00418"/>
    </source>
</evidence>
<dbReference type="GO" id="GO:0016740">
    <property type="term" value="F:transferase activity"/>
    <property type="evidence" value="ECO:0007669"/>
    <property type="project" value="UniProtKB-KW"/>
</dbReference>
<evidence type="ECO:0000313" key="13">
    <source>
        <dbReference type="Proteomes" id="UP000322997"/>
    </source>
</evidence>
<dbReference type="EMBL" id="VTEQ01000001">
    <property type="protein sequence ID" value="TYS57224.1"/>
    <property type="molecule type" value="Genomic_DNA"/>
</dbReference>
<dbReference type="PIRSF" id="PIRSF000699">
    <property type="entry name" value="PTS_IILac_III"/>
    <property type="match status" value="1"/>
</dbReference>
<dbReference type="Pfam" id="PF02255">
    <property type="entry name" value="PTS_IIA"/>
    <property type="match status" value="1"/>
</dbReference>
<sequence length="109" mass="12614">MEQQQADLTEISFQIILYAGNGKSFAMEAIQEAKRKDFKRADELIVQAGEELAKAHEYQTKLIQQEAMGQSNPLNVLLIHSQDHLMTSMTVRDLAVEIIEIYRYKEWDK</sequence>
<reference evidence="8" key="2">
    <citation type="submission" date="2015-07" db="EMBL/GenBank/DDBJ databases">
        <title>MeaNS - Measles Nucleotide Surveillance Program.</title>
        <authorList>
            <person name="Tran T."/>
            <person name="Druce J."/>
        </authorList>
    </citation>
    <scope>NUCLEOTIDE SEQUENCE</scope>
    <source>
        <strain evidence="8">JCM 11544</strain>
    </source>
</reference>
<evidence type="ECO:0000313" key="12">
    <source>
        <dbReference type="Proteomes" id="UP000076510"/>
    </source>
</evidence>
<dbReference type="GeneID" id="89536244"/>
<dbReference type="PATRIC" id="fig|189381.10.peg.4610"/>
<reference evidence="9" key="4">
    <citation type="submission" date="2016-01" db="EMBL/GenBank/DDBJ databases">
        <authorList>
            <person name="McClelland M."/>
            <person name="Jain A."/>
            <person name="Saraogi P."/>
            <person name="Mendelson R."/>
            <person name="Westerman R."/>
            <person name="SanMiguel P."/>
            <person name="Csonka L."/>
        </authorList>
    </citation>
    <scope>NUCLEOTIDE SEQUENCE</scope>
    <source>
        <strain evidence="9">M19</strain>
    </source>
</reference>
<keyword evidence="2" id="KW-0762">Sugar transport</keyword>
<proteinExistence type="predicted"/>
<dbReference type="InterPro" id="IPR036542">
    <property type="entry name" value="PTS_IIA_lac/cel_sf"/>
</dbReference>
<dbReference type="GO" id="GO:0046872">
    <property type="term" value="F:metal ion binding"/>
    <property type="evidence" value="ECO:0007669"/>
    <property type="project" value="UniProtKB-KW"/>
</dbReference>
<dbReference type="STRING" id="189381.GCA_900166615_01934"/>
<reference evidence="12" key="3">
    <citation type="submission" date="2016-01" db="EMBL/GenBank/DDBJ databases">
        <title>Whole genome sequencing of Bhargavaea cecembensis T14.</title>
        <authorList>
            <person name="Hong K.W."/>
        </authorList>
    </citation>
    <scope>NUCLEOTIDE SEQUENCE [LARGE SCALE GENOMIC DNA]</scope>
    <source>
        <strain evidence="12">M19</strain>
    </source>
</reference>
<dbReference type="EMBL" id="LGUE01000005">
    <property type="protein sequence ID" value="KON83571.1"/>
    <property type="molecule type" value="Genomic_DNA"/>
</dbReference>
<dbReference type="PANTHER" id="PTHR34382">
    <property type="entry name" value="PTS SYSTEM N,N'-DIACETYLCHITOBIOSE-SPECIFIC EIIA COMPONENT"/>
    <property type="match status" value="1"/>
</dbReference>
<evidence type="ECO:0000256" key="1">
    <source>
        <dbReference type="ARBA" id="ARBA00022448"/>
    </source>
</evidence>
<evidence type="ECO:0000256" key="5">
    <source>
        <dbReference type="PIRSR" id="PIRSR000699-1"/>
    </source>
</evidence>
<gene>
    <name evidence="8" type="primary">celC</name>
    <name evidence="8" type="ORF">AF331_15390</name>
    <name evidence="9" type="ORF">AV649_12320</name>
    <name evidence="10" type="ORF">FZC83_06590</name>
</gene>
<evidence type="ECO:0000256" key="2">
    <source>
        <dbReference type="ARBA" id="ARBA00022597"/>
    </source>
</evidence>
<dbReference type="OrthoDB" id="350602at2"/>
<keyword evidence="11" id="KW-1185">Reference proteome</keyword>
<evidence type="ECO:0000256" key="3">
    <source>
        <dbReference type="ARBA" id="ARBA00022679"/>
    </source>
</evidence>
<dbReference type="PANTHER" id="PTHR34382:SF7">
    <property type="entry name" value="PTS SYSTEM N,N'-DIACETYLCHITOBIOSE-SPECIFIC EIIA COMPONENT"/>
    <property type="match status" value="1"/>
</dbReference>
<keyword evidence="4" id="KW-0598">Phosphotransferase system</keyword>
<evidence type="ECO:0000313" key="11">
    <source>
        <dbReference type="Proteomes" id="UP000037405"/>
    </source>
</evidence>
<protein>
    <submittedName>
        <fullName evidence="9">PTS cellobiose transporter subunit IIA</fullName>
    </submittedName>
    <submittedName>
        <fullName evidence="10">PTS lactose/cellobiose transporter subunit IIA</fullName>
    </submittedName>
    <submittedName>
        <fullName evidence="8">PTS system cellobiose-specific transporter subunit IIA</fullName>
    </submittedName>
</protein>
<dbReference type="GO" id="GO:0009401">
    <property type="term" value="P:phosphoenolpyruvate-dependent sugar phosphotransferase system"/>
    <property type="evidence" value="ECO:0007669"/>
    <property type="project" value="UniProtKB-KW"/>
</dbReference>
<accession>A0A0J5UKB9</accession>
<evidence type="ECO:0000313" key="9">
    <source>
        <dbReference type="EMBL" id="KZE52520.1"/>
    </source>
</evidence>
<comment type="cofactor">
    <cofactor evidence="6">
        <name>Mg(2+)</name>
        <dbReference type="ChEBI" id="CHEBI:18420"/>
    </cofactor>
    <text evidence="6">Binds 1 Mg(2+) ion per trimer.</text>
</comment>
<dbReference type="Proteomes" id="UP000322997">
    <property type="component" value="Unassembled WGS sequence"/>
</dbReference>
<dbReference type="CDD" id="cd00215">
    <property type="entry name" value="PTS_IIA_lac"/>
    <property type="match status" value="1"/>
</dbReference>
<dbReference type="InterPro" id="IPR003188">
    <property type="entry name" value="PTS_IIA_lac/cel"/>
</dbReference>
<dbReference type="SUPFAM" id="SSF46973">
    <property type="entry name" value="Enzyme IIa from lactose specific PTS, IIa-lac"/>
    <property type="match status" value="1"/>
</dbReference>
<evidence type="ECO:0000313" key="8">
    <source>
        <dbReference type="EMBL" id="KON83571.1"/>
    </source>
</evidence>
<evidence type="ECO:0000256" key="4">
    <source>
        <dbReference type="ARBA" id="ARBA00022683"/>
    </source>
</evidence>
<dbReference type="Gene3D" id="1.20.58.80">
    <property type="entry name" value="Phosphotransferase system, lactose/cellobiose-type IIA subunit"/>
    <property type="match status" value="1"/>
</dbReference>
<reference evidence="11" key="1">
    <citation type="submission" date="2015-07" db="EMBL/GenBank/DDBJ databases">
        <title>Fjat-14235 jcm11544.</title>
        <authorList>
            <person name="Liu B."/>
            <person name="Wang J."/>
            <person name="Zhu Y."/>
            <person name="Liu G."/>
            <person name="Chen Q."/>
            <person name="Chen Z."/>
            <person name="Lan J."/>
            <person name="Che J."/>
            <person name="Ge C."/>
            <person name="Shi H."/>
            <person name="Pan Z."/>
            <person name="Liu X."/>
        </authorList>
    </citation>
    <scope>NUCLEOTIDE SEQUENCE [LARGE SCALE GENOMIC DNA]</scope>
    <source>
        <strain evidence="11">JCM 11544</strain>
    </source>
</reference>